<dbReference type="PANTHER" id="PTHR31170:SF25">
    <property type="entry name" value="BNAA09G04570D PROTEIN"/>
    <property type="match status" value="1"/>
</dbReference>
<dbReference type="EMBL" id="CM002928">
    <property type="protein sequence ID" value="KGN43803.1"/>
    <property type="molecule type" value="Genomic_DNA"/>
</dbReference>
<reference evidence="2 3" key="4">
    <citation type="journal article" date="2011" name="BMC Genomics">
        <title>RNA-Seq improves annotation of protein-coding genes in the cucumber genome.</title>
        <authorList>
            <person name="Li Z."/>
            <person name="Zhang Z."/>
            <person name="Yan P."/>
            <person name="Huang S."/>
            <person name="Fei Z."/>
            <person name="Lin K."/>
        </authorList>
    </citation>
    <scope>NUCLEOTIDE SEQUENCE [LARGE SCALE GENOMIC DNA]</scope>
    <source>
        <strain evidence="3">cv. 9930</strain>
    </source>
</reference>
<dbReference type="PANTHER" id="PTHR31170">
    <property type="entry name" value="BNAC04G53230D PROTEIN"/>
    <property type="match status" value="1"/>
</dbReference>
<accession>A0A0A0K2S5</accession>
<reference evidence="2 3" key="2">
    <citation type="journal article" date="2009" name="PLoS ONE">
        <title>An integrated genetic and cytogenetic map of the cucumber genome.</title>
        <authorList>
            <person name="Ren Y."/>
            <person name="Zhang Z."/>
            <person name="Liu J."/>
            <person name="Staub J.E."/>
            <person name="Han Y."/>
            <person name="Cheng Z."/>
            <person name="Li X."/>
            <person name="Lu J."/>
            <person name="Miao H."/>
            <person name="Kang H."/>
            <person name="Xie B."/>
            <person name="Gu X."/>
            <person name="Wang X."/>
            <person name="Du Y."/>
            <person name="Jin W."/>
            <person name="Huang S."/>
        </authorList>
    </citation>
    <scope>NUCLEOTIDE SEQUENCE [LARGE SCALE GENOMIC DNA]</scope>
    <source>
        <strain evidence="3">cv. 9930</strain>
    </source>
</reference>
<evidence type="ECO:0000313" key="2">
    <source>
        <dbReference type="EMBL" id="KGN43803.1"/>
    </source>
</evidence>
<dbReference type="Proteomes" id="UP000029981">
    <property type="component" value="Chromosome 7"/>
</dbReference>
<reference evidence="2 3" key="1">
    <citation type="journal article" date="2009" name="Nat. Genet.">
        <title>The genome of the cucumber, Cucumis sativus L.</title>
        <authorList>
            <person name="Huang S."/>
            <person name="Li R."/>
            <person name="Zhang Z."/>
            <person name="Li L."/>
            <person name="Gu X."/>
            <person name="Fan W."/>
            <person name="Lucas W.J."/>
            <person name="Wang X."/>
            <person name="Xie B."/>
            <person name="Ni P."/>
            <person name="Ren Y."/>
            <person name="Zhu H."/>
            <person name="Li J."/>
            <person name="Lin K."/>
            <person name="Jin W."/>
            <person name="Fei Z."/>
            <person name="Li G."/>
            <person name="Staub J."/>
            <person name="Kilian A."/>
            <person name="van der Vossen E.A."/>
            <person name="Wu Y."/>
            <person name="Guo J."/>
            <person name="He J."/>
            <person name="Jia Z."/>
            <person name="Ren Y."/>
            <person name="Tian G."/>
            <person name="Lu Y."/>
            <person name="Ruan J."/>
            <person name="Qian W."/>
            <person name="Wang M."/>
            <person name="Huang Q."/>
            <person name="Li B."/>
            <person name="Xuan Z."/>
            <person name="Cao J."/>
            <person name="Asan"/>
            <person name="Wu Z."/>
            <person name="Zhang J."/>
            <person name="Cai Q."/>
            <person name="Bai Y."/>
            <person name="Zhao B."/>
            <person name="Han Y."/>
            <person name="Li Y."/>
            <person name="Li X."/>
            <person name="Wang S."/>
            <person name="Shi Q."/>
            <person name="Liu S."/>
            <person name="Cho W.K."/>
            <person name="Kim J.Y."/>
            <person name="Xu Y."/>
            <person name="Heller-Uszynska K."/>
            <person name="Miao H."/>
            <person name="Cheng Z."/>
            <person name="Zhang S."/>
            <person name="Wu J."/>
            <person name="Yang Y."/>
            <person name="Kang H."/>
            <person name="Li M."/>
            <person name="Liang H."/>
            <person name="Ren X."/>
            <person name="Shi Z."/>
            <person name="Wen M."/>
            <person name="Jian M."/>
            <person name="Yang H."/>
            <person name="Zhang G."/>
            <person name="Yang Z."/>
            <person name="Chen R."/>
            <person name="Liu S."/>
            <person name="Li J."/>
            <person name="Ma L."/>
            <person name="Liu H."/>
            <person name="Zhou Y."/>
            <person name="Zhao J."/>
            <person name="Fang X."/>
            <person name="Li G."/>
            <person name="Fang L."/>
            <person name="Li Y."/>
            <person name="Liu D."/>
            <person name="Zheng H."/>
            <person name="Zhang Y."/>
            <person name="Qin N."/>
            <person name="Li Z."/>
            <person name="Yang G."/>
            <person name="Yang S."/>
            <person name="Bolund L."/>
            <person name="Kristiansen K."/>
            <person name="Zheng H."/>
            <person name="Li S."/>
            <person name="Zhang X."/>
            <person name="Yang H."/>
            <person name="Wang J."/>
            <person name="Sun R."/>
            <person name="Zhang B."/>
            <person name="Jiang S."/>
            <person name="Wang J."/>
            <person name="Du Y."/>
            <person name="Li S."/>
        </authorList>
    </citation>
    <scope>NUCLEOTIDE SEQUENCE [LARGE SCALE GENOMIC DNA]</scope>
    <source>
        <strain evidence="3">cv. 9930</strain>
    </source>
</reference>
<keyword evidence="1" id="KW-0472">Membrane</keyword>
<dbReference type="OMA" id="WRAIFTH"/>
<name>A0A0A0K2S5_CUCSA</name>
<dbReference type="InterPro" id="IPR004158">
    <property type="entry name" value="DUF247_pln"/>
</dbReference>
<sequence length="225" mass="26197">MVHAESKEKQRTLSIFKRTYSPEYCTKEKNNLLSRTDSCFYRKKKKHEQNDPEEKIWIPPSITELFEAGVTVKKAKKSPFITNITYKNGHLAAKSYQEMNVISYILFMDCLISTKKDVRLLEKAGIIVNDIDGSDKEVSELFNNLSKFVRRSSDISAYFEKYFNYISKALCENNRNRQWKKLKGRSLKHNYFNTPWAGIAIFVGTFIIILTLLQTIFSVISTFLS</sequence>
<keyword evidence="1" id="KW-1133">Transmembrane helix</keyword>
<dbReference type="STRING" id="3659.A0A0A0K2S5"/>
<gene>
    <name evidence="2" type="ORF">Csa_7G068560</name>
</gene>
<keyword evidence="3" id="KW-1185">Reference proteome</keyword>
<feature type="transmembrane region" description="Helical" evidence="1">
    <location>
        <begin position="196"/>
        <end position="224"/>
    </location>
</feature>
<dbReference type="Pfam" id="PF03140">
    <property type="entry name" value="DUF247"/>
    <property type="match status" value="1"/>
</dbReference>
<dbReference type="AlphaFoldDB" id="A0A0A0K2S5"/>
<evidence type="ECO:0000256" key="1">
    <source>
        <dbReference type="SAM" id="Phobius"/>
    </source>
</evidence>
<keyword evidence="1" id="KW-0812">Transmembrane</keyword>
<evidence type="ECO:0000313" key="3">
    <source>
        <dbReference type="Proteomes" id="UP000029981"/>
    </source>
</evidence>
<protein>
    <submittedName>
        <fullName evidence="2">Uncharacterized protein</fullName>
    </submittedName>
</protein>
<proteinExistence type="predicted"/>
<organism evidence="2 3">
    <name type="scientific">Cucumis sativus</name>
    <name type="common">Cucumber</name>
    <dbReference type="NCBI Taxonomy" id="3659"/>
    <lineage>
        <taxon>Eukaryota</taxon>
        <taxon>Viridiplantae</taxon>
        <taxon>Streptophyta</taxon>
        <taxon>Embryophyta</taxon>
        <taxon>Tracheophyta</taxon>
        <taxon>Spermatophyta</taxon>
        <taxon>Magnoliopsida</taxon>
        <taxon>eudicotyledons</taxon>
        <taxon>Gunneridae</taxon>
        <taxon>Pentapetalae</taxon>
        <taxon>rosids</taxon>
        <taxon>fabids</taxon>
        <taxon>Cucurbitales</taxon>
        <taxon>Cucurbitaceae</taxon>
        <taxon>Benincaseae</taxon>
        <taxon>Cucumis</taxon>
    </lineage>
</organism>
<dbReference type="Gramene" id="KGN43803">
    <property type="protein sequence ID" value="KGN43803"/>
    <property type="gene ID" value="Csa_7G068560"/>
</dbReference>
<reference evidence="2 3" key="3">
    <citation type="journal article" date="2010" name="BMC Genomics">
        <title>Transcriptome sequencing and comparative analysis of cucumber flowers with different sex types.</title>
        <authorList>
            <person name="Guo S."/>
            <person name="Zheng Y."/>
            <person name="Joung J.G."/>
            <person name="Liu S."/>
            <person name="Zhang Z."/>
            <person name="Crasta O.R."/>
            <person name="Sobral B.W."/>
            <person name="Xu Y."/>
            <person name="Huang S."/>
            <person name="Fei Z."/>
        </authorList>
    </citation>
    <scope>NUCLEOTIDE SEQUENCE [LARGE SCALE GENOMIC DNA]</scope>
    <source>
        <strain evidence="3">cv. 9930</strain>
    </source>
</reference>